<evidence type="ECO:0000313" key="2">
    <source>
        <dbReference type="Proteomes" id="UP000287972"/>
    </source>
</evidence>
<gene>
    <name evidence="1" type="ORF">CEP51_016923</name>
</gene>
<organism evidence="1 2">
    <name type="scientific">Fusarium floridanum</name>
    <dbReference type="NCBI Taxonomy" id="1325733"/>
    <lineage>
        <taxon>Eukaryota</taxon>
        <taxon>Fungi</taxon>
        <taxon>Dikarya</taxon>
        <taxon>Ascomycota</taxon>
        <taxon>Pezizomycotina</taxon>
        <taxon>Sordariomycetes</taxon>
        <taxon>Hypocreomycetidae</taxon>
        <taxon>Hypocreales</taxon>
        <taxon>Nectriaceae</taxon>
        <taxon>Fusarium</taxon>
        <taxon>Fusarium solani species complex</taxon>
    </lineage>
</organism>
<proteinExistence type="predicted"/>
<keyword evidence="2" id="KW-1185">Reference proteome</keyword>
<dbReference type="EMBL" id="NKCL01001690">
    <property type="protein sequence ID" value="RSL38404.1"/>
    <property type="molecule type" value="Genomic_DNA"/>
</dbReference>
<comment type="caution">
    <text evidence="1">The sequence shown here is derived from an EMBL/GenBank/DDBJ whole genome shotgun (WGS) entry which is preliminary data.</text>
</comment>
<sequence>MAKLVRARPTCLQEQCQLSLQEPQDGHLLRAAQQPSDQSIQWRFWGMDELPTTGYRSRGPSPAATISVHVSGFSGATELPASFS</sequence>
<evidence type="ECO:0000313" key="1">
    <source>
        <dbReference type="EMBL" id="RSL38404.1"/>
    </source>
</evidence>
<dbReference type="Proteomes" id="UP000287972">
    <property type="component" value="Unassembled WGS sequence"/>
</dbReference>
<name>A0A428NC85_9HYPO</name>
<accession>A0A428NC85</accession>
<dbReference type="AlphaFoldDB" id="A0A428NC85"/>
<protein>
    <submittedName>
        <fullName evidence="1">Uncharacterized protein</fullName>
    </submittedName>
</protein>
<reference evidence="1 2" key="1">
    <citation type="submission" date="2017-06" db="EMBL/GenBank/DDBJ databases">
        <title>Comparative genomic analysis of Ambrosia Fusariam Clade fungi.</title>
        <authorList>
            <person name="Stajich J.E."/>
            <person name="Carrillo J."/>
            <person name="Kijimoto T."/>
            <person name="Eskalen A."/>
            <person name="O'Donnell K."/>
            <person name="Kasson M."/>
        </authorList>
    </citation>
    <scope>NUCLEOTIDE SEQUENCE [LARGE SCALE GENOMIC DNA]</scope>
    <source>
        <strain evidence="1 2">NRRL62606</strain>
    </source>
</reference>